<reference evidence="1 2" key="1">
    <citation type="submission" date="2024-03" db="EMBL/GenBank/DDBJ databases">
        <authorList>
            <person name="Gkanogiannis A."/>
            <person name="Becerra Lopez-Lavalle L."/>
        </authorList>
    </citation>
    <scope>NUCLEOTIDE SEQUENCE [LARGE SCALE GENOMIC DNA]</scope>
</reference>
<accession>A0ABP0YMZ6</accession>
<organism evidence="1 2">
    <name type="scientific">Citrullus colocynthis</name>
    <name type="common">colocynth</name>
    <dbReference type="NCBI Taxonomy" id="252529"/>
    <lineage>
        <taxon>Eukaryota</taxon>
        <taxon>Viridiplantae</taxon>
        <taxon>Streptophyta</taxon>
        <taxon>Embryophyta</taxon>
        <taxon>Tracheophyta</taxon>
        <taxon>Spermatophyta</taxon>
        <taxon>Magnoliopsida</taxon>
        <taxon>eudicotyledons</taxon>
        <taxon>Gunneridae</taxon>
        <taxon>Pentapetalae</taxon>
        <taxon>rosids</taxon>
        <taxon>fabids</taxon>
        <taxon>Cucurbitales</taxon>
        <taxon>Cucurbitaceae</taxon>
        <taxon>Benincaseae</taxon>
        <taxon>Citrullus</taxon>
    </lineage>
</organism>
<keyword evidence="2" id="KW-1185">Reference proteome</keyword>
<dbReference type="EMBL" id="OZ021739">
    <property type="protein sequence ID" value="CAK9321883.1"/>
    <property type="molecule type" value="Genomic_DNA"/>
</dbReference>
<protein>
    <submittedName>
        <fullName evidence="1">Uncharacterized protein</fullName>
    </submittedName>
</protein>
<dbReference type="Proteomes" id="UP001642487">
    <property type="component" value="Chromosome 5"/>
</dbReference>
<evidence type="ECO:0000313" key="2">
    <source>
        <dbReference type="Proteomes" id="UP001642487"/>
    </source>
</evidence>
<sequence length="122" mass="13300">MGRGYVQQVFIKQKYVGHMLLDRCDSGVGLARGGVSNLGAVFMVEKGDSRGAWVRWEGANGGRSDLCGDLIQSEPAAKGEEGEEVRESREVAMEAKLDSTEHHAGKRAKRELLMCHKSPLQG</sequence>
<gene>
    <name evidence="1" type="ORF">CITCOLO1_LOCUS13982</name>
</gene>
<name>A0ABP0YMZ6_9ROSI</name>
<proteinExistence type="predicted"/>
<evidence type="ECO:0000313" key="1">
    <source>
        <dbReference type="EMBL" id="CAK9321883.1"/>
    </source>
</evidence>